<dbReference type="PANTHER" id="PTHR47331">
    <property type="entry name" value="PHD-TYPE DOMAIN-CONTAINING PROTEIN"/>
    <property type="match status" value="1"/>
</dbReference>
<dbReference type="InterPro" id="IPR005312">
    <property type="entry name" value="DUF1759"/>
</dbReference>
<reference evidence="3" key="1">
    <citation type="submission" date="2020-11" db="EMBL/GenBank/DDBJ databases">
        <authorList>
            <person name="Whiteford S."/>
        </authorList>
    </citation>
    <scope>NUCLEOTIDE SEQUENCE</scope>
</reference>
<proteinExistence type="predicted"/>
<evidence type="ECO:0000256" key="1">
    <source>
        <dbReference type="SAM" id="Coils"/>
    </source>
</evidence>
<feature type="compositionally biased region" description="Low complexity" evidence="2">
    <location>
        <begin position="434"/>
        <end position="448"/>
    </location>
</feature>
<name>A0A8S4FM84_PLUXY</name>
<dbReference type="PANTHER" id="PTHR47331:SF1">
    <property type="entry name" value="GAG-LIKE PROTEIN"/>
    <property type="match status" value="1"/>
</dbReference>
<evidence type="ECO:0000313" key="3">
    <source>
        <dbReference type="EMBL" id="CAG9129402.1"/>
    </source>
</evidence>
<keyword evidence="1" id="KW-0175">Coiled coil</keyword>
<keyword evidence="4" id="KW-1185">Reference proteome</keyword>
<feature type="coiled-coil region" evidence="1">
    <location>
        <begin position="628"/>
        <end position="655"/>
    </location>
</feature>
<dbReference type="Pfam" id="PF03564">
    <property type="entry name" value="DUF1759"/>
    <property type="match status" value="1"/>
</dbReference>
<dbReference type="GO" id="GO:0071897">
    <property type="term" value="P:DNA biosynthetic process"/>
    <property type="evidence" value="ECO:0007669"/>
    <property type="project" value="UniProtKB-ARBA"/>
</dbReference>
<accession>A0A8S4FM84</accession>
<dbReference type="Proteomes" id="UP000653454">
    <property type="component" value="Unassembled WGS sequence"/>
</dbReference>
<gene>
    <name evidence="3" type="ORF">PLXY2_LOCUS9536</name>
</gene>
<protein>
    <submittedName>
        <fullName evidence="3">(diamondback moth) hypothetical protein</fullName>
    </submittedName>
</protein>
<feature type="non-terminal residue" evidence="3">
    <location>
        <position position="1"/>
    </location>
</feature>
<dbReference type="InterPro" id="IPR043502">
    <property type="entry name" value="DNA/RNA_pol_sf"/>
</dbReference>
<evidence type="ECO:0000256" key="2">
    <source>
        <dbReference type="SAM" id="MobiDB-lite"/>
    </source>
</evidence>
<dbReference type="SUPFAM" id="SSF56672">
    <property type="entry name" value="DNA/RNA polymerases"/>
    <property type="match status" value="1"/>
</dbReference>
<dbReference type="EMBL" id="CAJHNJ030000038">
    <property type="protein sequence ID" value="CAG9129402.1"/>
    <property type="molecule type" value="Genomic_DNA"/>
</dbReference>
<evidence type="ECO:0000313" key="4">
    <source>
        <dbReference type="Proteomes" id="UP000653454"/>
    </source>
</evidence>
<organism evidence="3 4">
    <name type="scientific">Plutella xylostella</name>
    <name type="common">Diamondback moth</name>
    <name type="synonym">Plutella maculipennis</name>
    <dbReference type="NCBI Taxonomy" id="51655"/>
    <lineage>
        <taxon>Eukaryota</taxon>
        <taxon>Metazoa</taxon>
        <taxon>Ecdysozoa</taxon>
        <taxon>Arthropoda</taxon>
        <taxon>Hexapoda</taxon>
        <taxon>Insecta</taxon>
        <taxon>Pterygota</taxon>
        <taxon>Neoptera</taxon>
        <taxon>Endopterygota</taxon>
        <taxon>Lepidoptera</taxon>
        <taxon>Glossata</taxon>
        <taxon>Ditrysia</taxon>
        <taxon>Yponomeutoidea</taxon>
        <taxon>Plutellidae</taxon>
        <taxon>Plutella</taxon>
    </lineage>
</organism>
<comment type="caution">
    <text evidence="3">The sequence shown here is derived from an EMBL/GenBank/DDBJ whole genome shotgun (WGS) entry which is preliminary data.</text>
</comment>
<feature type="region of interest" description="Disordered" evidence="2">
    <location>
        <begin position="131"/>
        <end position="151"/>
    </location>
</feature>
<dbReference type="AlphaFoldDB" id="A0A8S4FM84"/>
<feature type="compositionally biased region" description="Basic and acidic residues" evidence="2">
    <location>
        <begin position="424"/>
        <end position="433"/>
    </location>
</feature>
<feature type="region of interest" description="Disordered" evidence="2">
    <location>
        <begin position="424"/>
        <end position="448"/>
    </location>
</feature>
<sequence length="828" mass="96678">MEDLLICQHELLETLKRAENNYKKPAKRTDGQTDRRTDGHDETIRVPFLPFWLRNPKKTPKERIKRSYIETRLETLEQLWKDFKDGHKSIIVKITKQEDREDSYFEENTYETFEELYTQYKATLKEHLQPFLEPSTPSSPPPHTSTPMGNVQKSLDDEVKLPMIEIPKFSGKYEEWQTFYDLFSSLIHNHKRLSPVQKLHYLKGNLVGEPEAMLRNFTTTNANYTEAWNLLVKRYNNKRFNCNALLKLLFTHRSINTESASLIKQLVDTFSTCLNALKNMEVQTDTWDLLIVYLVVSKLDTESMRQWEQHLSGSSIELPTWSELRDFLEARFRSLEMIDNNKITTQRTSQPKPFVKPKTFHTNMNRDVKTHDIKCAMCSGEHYIYNCKKFGEMPTNERQNFVQCRQAACYRRCGRRHHSLLHFEREQNTEKPTESQTTSTSTGISSESSSRVRVEAYVLRSLTTLLPTTKLSTPDGLNFENLELADPGYATPGRIDILLGAEIYSDVLLDGVIKHPKGNLLAQNTILGWVLSGRMSRESITAQRNITSLHVHVKEDEMLKLFWELENEPNKIEKTLSREEENCEEFYNATTVRDEEGRYVVKLPFKGENPECQNGRLREIAAKRFEYLERKLTKNNKLREEYHKVMDEYIKLEHMVPVQAADIDNPKAVYLPHHAVLRDDKDTTKVRVVFDASCKGVNNKSLNNDLLVGPKLQQDLRHILMRWRTHKISITADIVKMYRMVRVDDEDTHFQRILWRDAPDKPIEHYRLLRLTFGTACAPYLAVKSLQRLADDEKHKYPLAAGITKTSYNSRTLSPRSMRFSLKCADQQ</sequence>